<evidence type="ECO:0000259" key="1">
    <source>
        <dbReference type="PROSITE" id="PS50844"/>
    </source>
</evidence>
<dbReference type="InterPro" id="IPR020030">
    <property type="entry name" value="Pseudaminic_synth_PseI"/>
</dbReference>
<proteinExistence type="predicted"/>
<evidence type="ECO:0000313" key="2">
    <source>
        <dbReference type="EMBL" id="GLR18858.1"/>
    </source>
</evidence>
<name>A0AA37SVC6_9BACT</name>
<dbReference type="InterPro" id="IPR051690">
    <property type="entry name" value="PseI-like"/>
</dbReference>
<feature type="domain" description="AFP-like" evidence="1">
    <location>
        <begin position="295"/>
        <end position="351"/>
    </location>
</feature>
<organism evidence="2 3">
    <name type="scientific">Portibacter lacus</name>
    <dbReference type="NCBI Taxonomy" id="1099794"/>
    <lineage>
        <taxon>Bacteria</taxon>
        <taxon>Pseudomonadati</taxon>
        <taxon>Bacteroidota</taxon>
        <taxon>Saprospiria</taxon>
        <taxon>Saprospirales</taxon>
        <taxon>Haliscomenobacteraceae</taxon>
        <taxon>Portibacter</taxon>
    </lineage>
</organism>
<dbReference type="CDD" id="cd11615">
    <property type="entry name" value="SAF_NeuB_like"/>
    <property type="match status" value="1"/>
</dbReference>
<reference evidence="2" key="1">
    <citation type="journal article" date="2014" name="Int. J. Syst. Evol. Microbiol.">
        <title>Complete genome sequence of Corynebacterium casei LMG S-19264T (=DSM 44701T), isolated from a smear-ripened cheese.</title>
        <authorList>
            <consortium name="US DOE Joint Genome Institute (JGI-PGF)"/>
            <person name="Walter F."/>
            <person name="Albersmeier A."/>
            <person name="Kalinowski J."/>
            <person name="Ruckert C."/>
        </authorList>
    </citation>
    <scope>NUCLEOTIDE SEQUENCE</scope>
    <source>
        <strain evidence="2">NBRC 108769</strain>
    </source>
</reference>
<dbReference type="PANTHER" id="PTHR42966:SF2">
    <property type="entry name" value="PSEUDAMINIC ACID SYNTHASE"/>
    <property type="match status" value="1"/>
</dbReference>
<dbReference type="SUPFAM" id="SSF51269">
    <property type="entry name" value="AFP III-like domain"/>
    <property type="match status" value="1"/>
</dbReference>
<evidence type="ECO:0000313" key="3">
    <source>
        <dbReference type="Proteomes" id="UP001156666"/>
    </source>
</evidence>
<comment type="caution">
    <text evidence="2">The sequence shown here is derived from an EMBL/GenBank/DDBJ whole genome shotgun (WGS) entry which is preliminary data.</text>
</comment>
<dbReference type="GO" id="GO:0047444">
    <property type="term" value="F:N-acylneuraminate-9-phosphate synthase activity"/>
    <property type="evidence" value="ECO:0007669"/>
    <property type="project" value="TreeGrafter"/>
</dbReference>
<dbReference type="InterPro" id="IPR057736">
    <property type="entry name" value="SAF_PseI/NeuA/NeuB"/>
</dbReference>
<dbReference type="Pfam" id="PF03102">
    <property type="entry name" value="NeuB"/>
    <property type="match status" value="1"/>
</dbReference>
<accession>A0AA37SVC6</accession>
<dbReference type="RefSeq" id="WP_235292805.1">
    <property type="nucleotide sequence ID" value="NZ_BSOH01000023.1"/>
</dbReference>
<dbReference type="SUPFAM" id="SSF51569">
    <property type="entry name" value="Aldolase"/>
    <property type="match status" value="1"/>
</dbReference>
<dbReference type="PANTHER" id="PTHR42966">
    <property type="entry name" value="N-ACETYLNEURAMINATE SYNTHASE"/>
    <property type="match status" value="1"/>
</dbReference>
<dbReference type="Gene3D" id="3.90.1210.10">
    <property type="entry name" value="Antifreeze-like/N-acetylneuraminic acid synthase C-terminal domain"/>
    <property type="match status" value="1"/>
</dbReference>
<dbReference type="SMART" id="SM00858">
    <property type="entry name" value="SAF"/>
    <property type="match status" value="1"/>
</dbReference>
<dbReference type="Pfam" id="PF08666">
    <property type="entry name" value="SAF"/>
    <property type="match status" value="1"/>
</dbReference>
<gene>
    <name evidence="2" type="primary">spsE</name>
    <name evidence="2" type="ORF">GCM10007940_34740</name>
</gene>
<dbReference type="Proteomes" id="UP001156666">
    <property type="component" value="Unassembled WGS sequence"/>
</dbReference>
<dbReference type="NCBIfam" id="TIGR03586">
    <property type="entry name" value="PseI"/>
    <property type="match status" value="1"/>
</dbReference>
<protein>
    <submittedName>
        <fullName evidence="2">Sialic acid synthase</fullName>
    </submittedName>
</protein>
<dbReference type="GO" id="GO:0016051">
    <property type="term" value="P:carbohydrate biosynthetic process"/>
    <property type="evidence" value="ECO:0007669"/>
    <property type="project" value="InterPro"/>
</dbReference>
<reference evidence="2" key="2">
    <citation type="submission" date="2023-01" db="EMBL/GenBank/DDBJ databases">
        <title>Draft genome sequence of Portibacter lacus strain NBRC 108769.</title>
        <authorList>
            <person name="Sun Q."/>
            <person name="Mori K."/>
        </authorList>
    </citation>
    <scope>NUCLEOTIDE SEQUENCE</scope>
    <source>
        <strain evidence="2">NBRC 108769</strain>
    </source>
</reference>
<dbReference type="Gene3D" id="3.20.20.70">
    <property type="entry name" value="Aldolase class I"/>
    <property type="match status" value="1"/>
</dbReference>
<sequence length="351" mass="39123">MREIRIGERMIGDNHVPFIIAEMSGNHNGDIRRALELVKAASDAGAHALKLQTYTADTITLNHTGGLFDITDIHSLWYRKNLHQLYQEAHTPWDWHKEIFDYANSLGMIAFSSPFDESAVDFLMNLDVPAFKIASFESNHFPLLKKVAQTGKPILISSGTSKLNELYESVKYLKDNGAREIVIFKCTSTYPATPENTNLNTIPVFQSIFEDCVIGLSDHTMGIGASVAAVALGARVIEKHFTLRRSDGGVDSAFSLEPEELKALVNETETAFLALGRVQLDTQKSEEKSRQFKRSIYVSKDIKAGETLTVDNIRVVRPGDGLEPKYYDEILGKKVKIDVKFGTPLTLETLI</sequence>
<dbReference type="AlphaFoldDB" id="A0AA37SVC6"/>
<dbReference type="InterPro" id="IPR013974">
    <property type="entry name" value="SAF"/>
</dbReference>
<keyword evidence="3" id="KW-1185">Reference proteome</keyword>
<dbReference type="InterPro" id="IPR013132">
    <property type="entry name" value="PseI/NeuA/B-like_N"/>
</dbReference>
<dbReference type="InterPro" id="IPR013785">
    <property type="entry name" value="Aldolase_TIM"/>
</dbReference>
<dbReference type="PROSITE" id="PS50844">
    <property type="entry name" value="AFP_LIKE"/>
    <property type="match status" value="1"/>
</dbReference>
<dbReference type="EMBL" id="BSOH01000023">
    <property type="protein sequence ID" value="GLR18858.1"/>
    <property type="molecule type" value="Genomic_DNA"/>
</dbReference>
<dbReference type="InterPro" id="IPR006190">
    <property type="entry name" value="SAF_AFP_Neu5Ac"/>
</dbReference>
<dbReference type="InterPro" id="IPR036732">
    <property type="entry name" value="AFP_Neu5c_C_sf"/>
</dbReference>